<evidence type="ECO:0000256" key="1">
    <source>
        <dbReference type="SAM" id="MobiDB-lite"/>
    </source>
</evidence>
<dbReference type="EMBL" id="JAQQWI010000014">
    <property type="protein sequence ID" value="KAK8013141.1"/>
    <property type="molecule type" value="Genomic_DNA"/>
</dbReference>
<proteinExistence type="predicted"/>
<feature type="compositionally biased region" description="Basic and acidic residues" evidence="1">
    <location>
        <begin position="134"/>
        <end position="143"/>
    </location>
</feature>
<name>A0ABR1RIQ5_9PEZI</name>
<reference evidence="2 3" key="1">
    <citation type="submission" date="2023-01" db="EMBL/GenBank/DDBJ databases">
        <title>Analysis of 21 Apiospora genomes using comparative genomics revels a genus with tremendous synthesis potential of carbohydrate active enzymes and secondary metabolites.</title>
        <authorList>
            <person name="Sorensen T."/>
        </authorList>
    </citation>
    <scope>NUCLEOTIDE SEQUENCE [LARGE SCALE GENOMIC DNA]</scope>
    <source>
        <strain evidence="2 3">CBS 20057</strain>
    </source>
</reference>
<protein>
    <submittedName>
        <fullName evidence="2">Uncharacterized protein</fullName>
    </submittedName>
</protein>
<gene>
    <name evidence="2" type="ORF">PG991_009412</name>
</gene>
<organism evidence="2 3">
    <name type="scientific">Apiospora marii</name>
    <dbReference type="NCBI Taxonomy" id="335849"/>
    <lineage>
        <taxon>Eukaryota</taxon>
        <taxon>Fungi</taxon>
        <taxon>Dikarya</taxon>
        <taxon>Ascomycota</taxon>
        <taxon>Pezizomycotina</taxon>
        <taxon>Sordariomycetes</taxon>
        <taxon>Xylariomycetidae</taxon>
        <taxon>Amphisphaeriales</taxon>
        <taxon>Apiosporaceae</taxon>
        <taxon>Apiospora</taxon>
    </lineage>
</organism>
<sequence length="181" mass="20720">MYHGIYGPTNYSPFRLPNLYQPPVNLPGQPRQRQYPPPITPFRPAYPCVPISDPYPYRHFPPIHSPRLSATRRDQAYSGFPPENPRETRRRLDASVDAMYRQTRTDKEKKAAEQARAAKQAKAQRKAAAQKNTESPKKAEAPENPKAPQTPKRSSTPKTKGSKKTSARKAKLRSFRRKLRD</sequence>
<feature type="compositionally biased region" description="Low complexity" evidence="1">
    <location>
        <begin position="114"/>
        <end position="131"/>
    </location>
</feature>
<feature type="region of interest" description="Disordered" evidence="1">
    <location>
        <begin position="1"/>
        <end position="41"/>
    </location>
</feature>
<feature type="compositionally biased region" description="Basic and acidic residues" evidence="1">
    <location>
        <begin position="84"/>
        <end position="94"/>
    </location>
</feature>
<feature type="region of interest" description="Disordered" evidence="1">
    <location>
        <begin position="59"/>
        <end position="181"/>
    </location>
</feature>
<evidence type="ECO:0000313" key="2">
    <source>
        <dbReference type="EMBL" id="KAK8013141.1"/>
    </source>
</evidence>
<accession>A0ABR1RIQ5</accession>
<keyword evidence="3" id="KW-1185">Reference proteome</keyword>
<feature type="compositionally biased region" description="Basic and acidic residues" evidence="1">
    <location>
        <begin position="103"/>
        <end position="113"/>
    </location>
</feature>
<comment type="caution">
    <text evidence="2">The sequence shown here is derived from an EMBL/GenBank/DDBJ whole genome shotgun (WGS) entry which is preliminary data.</text>
</comment>
<dbReference type="Proteomes" id="UP001396898">
    <property type="component" value="Unassembled WGS sequence"/>
</dbReference>
<feature type="compositionally biased region" description="Basic residues" evidence="1">
    <location>
        <begin position="160"/>
        <end position="181"/>
    </location>
</feature>
<evidence type="ECO:0000313" key="3">
    <source>
        <dbReference type="Proteomes" id="UP001396898"/>
    </source>
</evidence>
<feature type="compositionally biased region" description="Low complexity" evidence="1">
    <location>
        <begin position="150"/>
        <end position="159"/>
    </location>
</feature>